<dbReference type="SUPFAM" id="SSF51556">
    <property type="entry name" value="Metallo-dependent hydrolases"/>
    <property type="match status" value="1"/>
</dbReference>
<dbReference type="PANTHER" id="PTHR43668:SF2">
    <property type="entry name" value="ALLANTOINASE"/>
    <property type="match status" value="1"/>
</dbReference>
<evidence type="ECO:0000256" key="1">
    <source>
        <dbReference type="ARBA" id="ARBA00022975"/>
    </source>
</evidence>
<dbReference type="GO" id="GO:0006145">
    <property type="term" value="P:purine nucleobase catabolic process"/>
    <property type="evidence" value="ECO:0007669"/>
    <property type="project" value="TreeGrafter"/>
</dbReference>
<dbReference type="InterPro" id="IPR032466">
    <property type="entry name" value="Metal_Hydrolase"/>
</dbReference>
<dbReference type="GO" id="GO:0005737">
    <property type="term" value="C:cytoplasm"/>
    <property type="evidence" value="ECO:0007669"/>
    <property type="project" value="TreeGrafter"/>
</dbReference>
<evidence type="ECO:0000259" key="3">
    <source>
        <dbReference type="Pfam" id="PF12890"/>
    </source>
</evidence>
<dbReference type="EMBL" id="QEFD01000134">
    <property type="protein sequence ID" value="PVU75678.1"/>
    <property type="molecule type" value="Genomic_DNA"/>
</dbReference>
<dbReference type="Pfam" id="PF01979">
    <property type="entry name" value="Amidohydro_1"/>
    <property type="match status" value="1"/>
</dbReference>
<evidence type="ECO:0000259" key="2">
    <source>
        <dbReference type="Pfam" id="PF01979"/>
    </source>
</evidence>
<keyword evidence="1" id="KW-0665">Pyrimidine biosynthesis</keyword>
<dbReference type="PANTHER" id="PTHR43668">
    <property type="entry name" value="ALLANTOINASE"/>
    <property type="match status" value="1"/>
</dbReference>
<dbReference type="InterPro" id="IPR024403">
    <property type="entry name" value="DHOase_cat"/>
</dbReference>
<protein>
    <submittedName>
        <fullName evidence="4">Dihydroorotase</fullName>
    </submittedName>
</protein>
<comment type="caution">
    <text evidence="4">The sequence shown here is derived from an EMBL/GenBank/DDBJ whole genome shotgun (WGS) entry which is preliminary data.</text>
</comment>
<name>A0A2T9X6F2_9CREN</name>
<dbReference type="Proteomes" id="UP000245638">
    <property type="component" value="Unassembled WGS sequence"/>
</dbReference>
<dbReference type="InterPro" id="IPR050138">
    <property type="entry name" value="DHOase/Allantoinase_Hydrolase"/>
</dbReference>
<dbReference type="NCBIfam" id="NF001541">
    <property type="entry name" value="PRK00369.1"/>
    <property type="match status" value="1"/>
</dbReference>
<sequence length="386" mass="44028">MWIRGKIFLNNEVIDGCVNFDRKIKEIRKDCKPDIDVPQGKIIFPGSIDMHVHVRGMNLSYKEDVRTATSEAAYGGVTVVVDMPNTVPYINTAERVRERLREFANFSRADYGIYSGVTSDERVDKLPIAGYKVFPEDLEKPELQFVLSSKRLKILHPELPLSTKQFRNLREMWQEIASISLVSGRFHITHITNYEDLIKAKELGFTTDFTPHHLLLEEIKGDCLTKVNPPIRDLTERRKLLKALFEADAVTSDHAPHTLQEKMQPYELCPPGIAAVSFTTPFIYSLVKKGVLSLSRAVDLVSKNPAKILGINTGEIKEGNVADFTVIDFEKDWRYHTQYSKVVETPFDEYSLDVSIYMTIVEGKVAYDGYEVYPIRGMNLFENSQP</sequence>
<organism evidence="4 5">
    <name type="scientific">Acidianus hospitalis</name>
    <dbReference type="NCBI Taxonomy" id="563177"/>
    <lineage>
        <taxon>Archaea</taxon>
        <taxon>Thermoproteota</taxon>
        <taxon>Thermoprotei</taxon>
        <taxon>Sulfolobales</taxon>
        <taxon>Sulfolobaceae</taxon>
        <taxon>Acidianus</taxon>
    </lineage>
</organism>
<dbReference type="GO" id="GO:0004038">
    <property type="term" value="F:allantoinase activity"/>
    <property type="evidence" value="ECO:0007669"/>
    <property type="project" value="TreeGrafter"/>
</dbReference>
<dbReference type="Pfam" id="PF12890">
    <property type="entry name" value="DHOase"/>
    <property type="match status" value="1"/>
</dbReference>
<gene>
    <name evidence="4" type="ORF">DDW13_04695</name>
</gene>
<feature type="domain" description="Amidohydrolase-related" evidence="2">
    <location>
        <begin position="238"/>
        <end position="365"/>
    </location>
</feature>
<dbReference type="InterPro" id="IPR011059">
    <property type="entry name" value="Metal-dep_hydrolase_composite"/>
</dbReference>
<evidence type="ECO:0000313" key="4">
    <source>
        <dbReference type="EMBL" id="PVU75678.1"/>
    </source>
</evidence>
<accession>A0A2T9X6F2</accession>
<dbReference type="InterPro" id="IPR006680">
    <property type="entry name" value="Amidohydro-rel"/>
</dbReference>
<dbReference type="Gene3D" id="3.20.20.140">
    <property type="entry name" value="Metal-dependent hydrolases"/>
    <property type="match status" value="1"/>
</dbReference>
<dbReference type="AlphaFoldDB" id="A0A2T9X6F2"/>
<reference evidence="4 5" key="1">
    <citation type="journal article" date="2015" name="Appl. Environ. Microbiol.">
        <title>Nanoarchaeota, Their Sulfolobales Host, and Nanoarchaeota Virus Distribution across Yellowstone National Park Hot Springs.</title>
        <authorList>
            <person name="Munson-McGee J.H."/>
            <person name="Field E.K."/>
            <person name="Bateson M."/>
            <person name="Rooney C."/>
            <person name="Stepanauskas R."/>
            <person name="Young M.J."/>
        </authorList>
    </citation>
    <scope>NUCLEOTIDE SEQUENCE [LARGE SCALE GENOMIC DNA]</scope>
    <source>
        <strain evidence="4">SCGC AC-742_N10</strain>
    </source>
</reference>
<dbReference type="SUPFAM" id="SSF51338">
    <property type="entry name" value="Composite domain of metallo-dependent hydrolases"/>
    <property type="match status" value="1"/>
</dbReference>
<feature type="domain" description="Dihydroorotase catalytic" evidence="3">
    <location>
        <begin position="40"/>
        <end position="121"/>
    </location>
</feature>
<evidence type="ECO:0000313" key="5">
    <source>
        <dbReference type="Proteomes" id="UP000245638"/>
    </source>
</evidence>
<proteinExistence type="predicted"/>